<keyword evidence="4" id="KW-1185">Reference proteome</keyword>
<dbReference type="EMBL" id="GL890840">
    <property type="protein sequence ID" value="EGJ34203.1"/>
    <property type="molecule type" value="Genomic_DNA"/>
</dbReference>
<evidence type="ECO:0000313" key="4">
    <source>
        <dbReference type="Proteomes" id="UP000003959"/>
    </source>
</evidence>
<dbReference type="InterPro" id="IPR003018">
    <property type="entry name" value="GAF"/>
</dbReference>
<dbReference type="Pfam" id="PF01590">
    <property type="entry name" value="GAF"/>
    <property type="match status" value="1"/>
</dbReference>
<dbReference type="InterPro" id="IPR029016">
    <property type="entry name" value="GAF-like_dom_sf"/>
</dbReference>
<reference evidence="4" key="1">
    <citation type="journal article" date="2011" name="Proc. Natl. Acad. Sci. U.S.A.">
        <title>Genomic insights into the physiology and ecology of the marine filamentous cyanobacterium Lyngbya majuscula.</title>
        <authorList>
            <person name="Jones A.C."/>
            <person name="Monroe E.A."/>
            <person name="Podell S."/>
            <person name="Hess W.R."/>
            <person name="Klages S."/>
            <person name="Esquenazi E."/>
            <person name="Niessen S."/>
            <person name="Hoover H."/>
            <person name="Rothmann M."/>
            <person name="Lasken R.S."/>
            <person name="Yates J.R.III."/>
            <person name="Reinhardt R."/>
            <person name="Kube M."/>
            <person name="Burkart M.D."/>
            <person name="Allen E.E."/>
            <person name="Dorrestein P.C."/>
            <person name="Gerwick W.H."/>
            <person name="Gerwick L."/>
        </authorList>
    </citation>
    <scope>NUCLEOTIDE SEQUENCE [LARGE SCALE GENOMIC DNA]</scope>
    <source>
        <strain evidence="4">3L</strain>
    </source>
</reference>
<evidence type="ECO:0000259" key="2">
    <source>
        <dbReference type="SMART" id="SM00065"/>
    </source>
</evidence>
<accession>F4XNE4</accession>
<dbReference type="SUPFAM" id="SSF55781">
    <property type="entry name" value="GAF domain-like"/>
    <property type="match status" value="1"/>
</dbReference>
<name>F4XNE4_9CYAN</name>
<evidence type="ECO:0000256" key="1">
    <source>
        <dbReference type="SAM" id="MobiDB-lite"/>
    </source>
</evidence>
<feature type="compositionally biased region" description="Acidic residues" evidence="1">
    <location>
        <begin position="86"/>
        <end position="95"/>
    </location>
</feature>
<dbReference type="RefSeq" id="WP_008181382.1">
    <property type="nucleotide sequence ID" value="NZ_GL890840.1"/>
</dbReference>
<sequence>MEKLYSVHPKYLETVKLVWKRKRRGRDIDLANELDLDLPIVNLFLIGKPIKGLFFVEICQALQLNWREIAGLDLLETPVKSSEIEVDTSEVDTVDTSDGIGPRPSYANAKPKPIEEVNTVDDALGELVDTLKEMLRRLTRKAGNILKADRTSIFLLDEHSNILGSIDADDGKGGSLVIDIPADKGIAGAAATSLSIINVPFDVYDDPRSEEAKRIDKITGYRTYTMVAWPVLNQQKNLIAVVQLINKLKPNSNPNDNLSERIDLKGFTKKDEELLAQFTPSILKNLERCQLCFQLARKLWLKSESNSEIIDPYNQKMITELQEKEKQVRKSLKKLTKLNLY</sequence>
<organism evidence="3 4">
    <name type="scientific">Moorena producens 3L</name>
    <dbReference type="NCBI Taxonomy" id="489825"/>
    <lineage>
        <taxon>Bacteria</taxon>
        <taxon>Bacillati</taxon>
        <taxon>Cyanobacteriota</taxon>
        <taxon>Cyanophyceae</taxon>
        <taxon>Coleofasciculales</taxon>
        <taxon>Coleofasciculaceae</taxon>
        <taxon>Moorena</taxon>
    </lineage>
</organism>
<evidence type="ECO:0000313" key="3">
    <source>
        <dbReference type="EMBL" id="EGJ34203.1"/>
    </source>
</evidence>
<dbReference type="eggNOG" id="COG2203">
    <property type="taxonomic scope" value="Bacteria"/>
</dbReference>
<dbReference type="Gene3D" id="3.30.450.40">
    <property type="match status" value="1"/>
</dbReference>
<dbReference type="Proteomes" id="UP000003959">
    <property type="component" value="Unassembled WGS sequence"/>
</dbReference>
<gene>
    <name evidence="3" type="ORF">LYNGBM3L_24100</name>
</gene>
<dbReference type="AlphaFoldDB" id="F4XNE4"/>
<dbReference type="SMART" id="SM00065">
    <property type="entry name" value="GAF"/>
    <property type="match status" value="1"/>
</dbReference>
<dbReference type="OrthoDB" id="466504at2"/>
<proteinExistence type="predicted"/>
<dbReference type="HOGENOM" id="CLU_791822_0_0_3"/>
<feature type="region of interest" description="Disordered" evidence="1">
    <location>
        <begin position="86"/>
        <end position="110"/>
    </location>
</feature>
<feature type="domain" description="GAF" evidence="2">
    <location>
        <begin position="130"/>
        <end position="296"/>
    </location>
</feature>
<protein>
    <submittedName>
        <fullName evidence="3">GAF domain protein</fullName>
    </submittedName>
</protein>